<evidence type="ECO:0000259" key="9">
    <source>
        <dbReference type="Pfam" id="PF20667"/>
    </source>
</evidence>
<evidence type="ECO:0000256" key="4">
    <source>
        <dbReference type="ARBA" id="ARBA00022483"/>
    </source>
</evidence>
<feature type="coiled-coil region" evidence="7">
    <location>
        <begin position="106"/>
        <end position="133"/>
    </location>
</feature>
<dbReference type="GO" id="GO:0000145">
    <property type="term" value="C:exocyst"/>
    <property type="evidence" value="ECO:0007669"/>
    <property type="project" value="TreeGrafter"/>
</dbReference>
<dbReference type="AlphaFoldDB" id="A0A1D1V8I9"/>
<dbReference type="PANTHER" id="PTHR12100">
    <property type="entry name" value="SEC10"/>
    <property type="match status" value="1"/>
</dbReference>
<evidence type="ECO:0000256" key="5">
    <source>
        <dbReference type="ARBA" id="ARBA00023054"/>
    </source>
</evidence>
<keyword evidence="4" id="KW-0268">Exocytosis</keyword>
<organism evidence="10 11">
    <name type="scientific">Ramazzottius varieornatus</name>
    <name type="common">Water bear</name>
    <name type="synonym">Tardigrade</name>
    <dbReference type="NCBI Taxonomy" id="947166"/>
    <lineage>
        <taxon>Eukaryota</taxon>
        <taxon>Metazoa</taxon>
        <taxon>Ecdysozoa</taxon>
        <taxon>Tardigrada</taxon>
        <taxon>Eutardigrada</taxon>
        <taxon>Parachela</taxon>
        <taxon>Hypsibioidea</taxon>
        <taxon>Ramazzottiidae</taxon>
        <taxon>Ramazzottius</taxon>
    </lineage>
</organism>
<comment type="caution">
    <text evidence="10">The sequence shown here is derived from an EMBL/GenBank/DDBJ whole genome shotgun (WGS) entry which is preliminary data.</text>
</comment>
<dbReference type="GO" id="GO:0006893">
    <property type="term" value="P:Golgi to plasma membrane transport"/>
    <property type="evidence" value="ECO:0007669"/>
    <property type="project" value="TreeGrafter"/>
</dbReference>
<dbReference type="Proteomes" id="UP000186922">
    <property type="component" value="Unassembled WGS sequence"/>
</dbReference>
<keyword evidence="3" id="KW-0813">Transport</keyword>
<sequence length="776" mass="89345">MLTSALADIGDLRHEVQDSNFNADEYLESFIQRNMGLTRGNGSGDGAQLMNLADSKRNGNLNDASKGRACFDPERLLQSFNDLFDSLVMMNKKFGDKFAQAEAALVKTEKQTVKNLTERLEQTEQNMIQVENFEKDVSDLARRIYTLSDSINAVSEPQERLKEARKILTHFMELNQDSVQEFTFPELTKPRKTIEDFQQAASTILRLYRIAKDMGTAEDKIYSKARDRIFELYSQLQNDLINLFINAHRERPIDLTTMKRAALVLQNFPAGQSQCVANFIQRSADTINIQTFSGPSYSYQSSTIDIFQSIDHLCDVTWKLIEDIFPSPDAIMEKFLLYVIQEKLQVYVKQKLEGKGQQEGRESYLRDLYELSKKAKALESKLMEKYKQFRFDKAMRAVFEPYISSYVQTECNFLRGRCGGMVQQYYDAIFSEWNLVKPLGPIQVLSEKKDFFNVMAAKTIPSTISDFLKENPAISVENKILSESLALNILHELRQSASRASALAPEDQQAGCLFHLGQVVITQVLLIHVDYGLEIGINILPPLEPKSEPSTQFFGLIHQSTVMHNLTVRQLEESLKGLSRYTLQQQKFREQIREARERLERKCSIGMEHCLNSAMNWIHVLLQQQRKTEYAETRHSFATTNTARKIAQYFTKIVRQIEVSVDGANRQNVFLEMGFQFHREIFDRLQELPYTSDGVMILICDVNEYRECVRSMKVYSVVEIFDQLLSLCNLLVAQPENLLEMCGKVFAMVKQKEPITAFLRLRSDFRTASEFVRSYL</sequence>
<keyword evidence="5 7" id="KW-0175">Coiled coil</keyword>
<name>A0A1D1V8I9_RAMVA</name>
<dbReference type="EMBL" id="BDGG01000003">
    <property type="protein sequence ID" value="GAU95143.1"/>
    <property type="molecule type" value="Genomic_DNA"/>
</dbReference>
<dbReference type="InterPro" id="IPR009976">
    <property type="entry name" value="Sec10-like"/>
</dbReference>
<evidence type="ECO:0000313" key="10">
    <source>
        <dbReference type="EMBL" id="GAU95143.1"/>
    </source>
</evidence>
<comment type="similarity">
    <text evidence="1">Belongs to the SEC10 family.</text>
</comment>
<reference evidence="10 11" key="1">
    <citation type="journal article" date="2016" name="Nat. Commun.">
        <title>Extremotolerant tardigrade genome and improved radiotolerance of human cultured cells by tardigrade-unique protein.</title>
        <authorList>
            <person name="Hashimoto T."/>
            <person name="Horikawa D.D."/>
            <person name="Saito Y."/>
            <person name="Kuwahara H."/>
            <person name="Kozuka-Hata H."/>
            <person name="Shin-I T."/>
            <person name="Minakuchi Y."/>
            <person name="Ohishi K."/>
            <person name="Motoyama A."/>
            <person name="Aizu T."/>
            <person name="Enomoto A."/>
            <person name="Kondo K."/>
            <person name="Tanaka S."/>
            <person name="Hara Y."/>
            <person name="Koshikawa S."/>
            <person name="Sagara H."/>
            <person name="Miura T."/>
            <person name="Yokobori S."/>
            <person name="Miyagawa K."/>
            <person name="Suzuki Y."/>
            <person name="Kubo T."/>
            <person name="Oyama M."/>
            <person name="Kohara Y."/>
            <person name="Fujiyama A."/>
            <person name="Arakawa K."/>
            <person name="Katayama T."/>
            <person name="Toyoda A."/>
            <person name="Kunieda T."/>
        </authorList>
    </citation>
    <scope>NUCLEOTIDE SEQUENCE [LARGE SCALE GENOMIC DNA]</scope>
    <source>
        <strain evidence="10 11">YOKOZUNA-1</strain>
    </source>
</reference>
<accession>A0A1D1V8I9</accession>
<dbReference type="InterPro" id="IPR048625">
    <property type="entry name" value="Sec10_N"/>
</dbReference>
<feature type="domain" description="Exocyst complex component Sec10-like alpha-helical bundle" evidence="8">
    <location>
        <begin position="199"/>
        <end position="768"/>
    </location>
</feature>
<dbReference type="InterPro" id="IPR048627">
    <property type="entry name" value="Sec10_HB"/>
</dbReference>
<evidence type="ECO:0000256" key="2">
    <source>
        <dbReference type="ARBA" id="ARBA00017524"/>
    </source>
</evidence>
<dbReference type="PANTHER" id="PTHR12100:SF0">
    <property type="entry name" value="EXOCYST COMPLEX COMPONENT 5"/>
    <property type="match status" value="1"/>
</dbReference>
<proteinExistence type="inferred from homology"/>
<evidence type="ECO:0000256" key="1">
    <source>
        <dbReference type="ARBA" id="ARBA00006572"/>
    </source>
</evidence>
<evidence type="ECO:0000256" key="3">
    <source>
        <dbReference type="ARBA" id="ARBA00022448"/>
    </source>
</evidence>
<evidence type="ECO:0000313" key="11">
    <source>
        <dbReference type="Proteomes" id="UP000186922"/>
    </source>
</evidence>
<evidence type="ECO:0000256" key="6">
    <source>
        <dbReference type="ARBA" id="ARBA00031471"/>
    </source>
</evidence>
<evidence type="ECO:0000256" key="7">
    <source>
        <dbReference type="SAM" id="Coils"/>
    </source>
</evidence>
<dbReference type="STRING" id="947166.A0A1D1V8I9"/>
<dbReference type="Pfam" id="PF07393">
    <property type="entry name" value="Sec10_HB"/>
    <property type="match status" value="1"/>
</dbReference>
<evidence type="ECO:0000259" key="8">
    <source>
        <dbReference type="Pfam" id="PF07393"/>
    </source>
</evidence>
<dbReference type="GO" id="GO:0006887">
    <property type="term" value="P:exocytosis"/>
    <property type="evidence" value="ECO:0007669"/>
    <property type="project" value="TreeGrafter"/>
</dbReference>
<dbReference type="OrthoDB" id="125856at2759"/>
<keyword evidence="11" id="KW-1185">Reference proteome</keyword>
<gene>
    <name evidence="10" type="primary">RvY_06818-1</name>
    <name evidence="10" type="synonym">RvY_06818.1</name>
    <name evidence="10" type="ORF">RvY_06818</name>
</gene>
<protein>
    <recommendedName>
        <fullName evidence="2">Exocyst complex component 5</fullName>
    </recommendedName>
    <alternativeName>
        <fullName evidence="6">Exocyst complex component Sec10</fullName>
    </alternativeName>
</protein>
<dbReference type="Pfam" id="PF20667">
    <property type="entry name" value="Sec10_N"/>
    <property type="match status" value="1"/>
</dbReference>
<feature type="domain" description="Exocyst complex component Sec10 N-terminal" evidence="9">
    <location>
        <begin position="73"/>
        <end position="178"/>
    </location>
</feature>